<dbReference type="Proteomes" id="UP000628854">
    <property type="component" value="Unassembled WGS sequence"/>
</dbReference>
<proteinExistence type="predicted"/>
<evidence type="ECO:0000313" key="4">
    <source>
        <dbReference type="Proteomes" id="UP000628854"/>
    </source>
</evidence>
<dbReference type="GO" id="GO:0016746">
    <property type="term" value="F:acyltransferase activity"/>
    <property type="evidence" value="ECO:0007669"/>
    <property type="project" value="UniProtKB-KW"/>
</dbReference>
<sequence>MKLNSIQALRAVAAMLVMIYHVRAIEMDAFLRNGLDDQPLVSLLIENGFAGVDLFFVISGFIMVYVTGEVRASLATSGAFLFARAARIYPVWWLFALIMTGYFFVAYGVPYDVERTVGGSELMAEQPWLHLVYSYLLLPQHSVPVFGLGWTLVHEMHFYLVFAVLMLMPRRFLPWLLGIWAAMVTGGSLAGLSGAYAADYLKLFFHPLSMEFIAGAFAAMLVTSGRRFRPGTVLALGLAAMFASLLLQGDETAFTLGWGRVLWFGIPCLLIVYGYSALEVEGRAGAPKWLVTVGDWSYALYLSHTFVLSALRRIFNALCARLEGTQYADWFTLGAPGLMDNVLFYLLGISLSMIAAWLTFRFFERPAMRLAGKMRRALFADTNAQLRPGPIRTAVW</sequence>
<evidence type="ECO:0000313" key="3">
    <source>
        <dbReference type="EMBL" id="GGB64062.1"/>
    </source>
</evidence>
<feature type="transmembrane region" description="Helical" evidence="1">
    <location>
        <begin position="88"/>
        <end position="109"/>
    </location>
</feature>
<keyword evidence="3" id="KW-0808">Transferase</keyword>
<feature type="transmembrane region" description="Helical" evidence="1">
    <location>
        <begin position="145"/>
        <end position="168"/>
    </location>
</feature>
<keyword evidence="1" id="KW-1133">Transmembrane helix</keyword>
<feature type="transmembrane region" description="Helical" evidence="1">
    <location>
        <begin position="231"/>
        <end position="249"/>
    </location>
</feature>
<comment type="caution">
    <text evidence="3">The sequence shown here is derived from an EMBL/GenBank/DDBJ whole genome shotgun (WGS) entry which is preliminary data.</text>
</comment>
<keyword evidence="4" id="KW-1185">Reference proteome</keyword>
<dbReference type="PANTHER" id="PTHR23028:SF131">
    <property type="entry name" value="BLR2367 PROTEIN"/>
    <property type="match status" value="1"/>
</dbReference>
<reference evidence="4" key="1">
    <citation type="journal article" date="2019" name="Int. J. Syst. Evol. Microbiol.">
        <title>The Global Catalogue of Microorganisms (GCM) 10K type strain sequencing project: providing services to taxonomists for standard genome sequencing and annotation.</title>
        <authorList>
            <consortium name="The Broad Institute Genomics Platform"/>
            <consortium name="The Broad Institute Genome Sequencing Center for Infectious Disease"/>
            <person name="Wu L."/>
            <person name="Ma J."/>
        </authorList>
    </citation>
    <scope>NUCLEOTIDE SEQUENCE [LARGE SCALE GENOMIC DNA]</scope>
    <source>
        <strain evidence="4">CGMCC 1.15928</strain>
    </source>
</reference>
<feature type="transmembrane region" description="Helical" evidence="1">
    <location>
        <begin position="342"/>
        <end position="363"/>
    </location>
</feature>
<feature type="transmembrane region" description="Helical" evidence="1">
    <location>
        <begin position="48"/>
        <end position="67"/>
    </location>
</feature>
<gene>
    <name evidence="3" type="ORF">GCM10011503_11040</name>
</gene>
<keyword evidence="1" id="KW-0812">Transmembrane</keyword>
<protein>
    <submittedName>
        <fullName evidence="3">Acyltransferase</fullName>
    </submittedName>
</protein>
<feature type="domain" description="Acyltransferase 3" evidence="2">
    <location>
        <begin position="4"/>
        <end position="360"/>
    </location>
</feature>
<dbReference type="Pfam" id="PF01757">
    <property type="entry name" value="Acyl_transf_3"/>
    <property type="match status" value="1"/>
</dbReference>
<accession>A0ABQ1JAG8</accession>
<evidence type="ECO:0000256" key="1">
    <source>
        <dbReference type="SAM" id="Phobius"/>
    </source>
</evidence>
<feature type="transmembrane region" description="Helical" evidence="1">
    <location>
        <begin position="298"/>
        <end position="315"/>
    </location>
</feature>
<keyword evidence="3" id="KW-0012">Acyltransferase</keyword>
<dbReference type="PANTHER" id="PTHR23028">
    <property type="entry name" value="ACETYLTRANSFERASE"/>
    <property type="match status" value="1"/>
</dbReference>
<name>A0ABQ1JAG8_9PROT</name>
<organism evidence="3 4">
    <name type="scientific">Henriciella pelagia</name>
    <dbReference type="NCBI Taxonomy" id="1977912"/>
    <lineage>
        <taxon>Bacteria</taxon>
        <taxon>Pseudomonadati</taxon>
        <taxon>Pseudomonadota</taxon>
        <taxon>Alphaproteobacteria</taxon>
        <taxon>Hyphomonadales</taxon>
        <taxon>Hyphomonadaceae</taxon>
        <taxon>Henriciella</taxon>
    </lineage>
</organism>
<feature type="transmembrane region" description="Helical" evidence="1">
    <location>
        <begin position="204"/>
        <end position="224"/>
    </location>
</feature>
<keyword evidence="1" id="KW-0472">Membrane</keyword>
<dbReference type="InterPro" id="IPR002656">
    <property type="entry name" value="Acyl_transf_3_dom"/>
</dbReference>
<dbReference type="InterPro" id="IPR050879">
    <property type="entry name" value="Acyltransferase_3"/>
</dbReference>
<dbReference type="RefSeq" id="WP_084391492.1">
    <property type="nucleotide sequence ID" value="NZ_BMKF01000001.1"/>
</dbReference>
<feature type="transmembrane region" description="Helical" evidence="1">
    <location>
        <begin position="175"/>
        <end position="198"/>
    </location>
</feature>
<dbReference type="EMBL" id="BMKF01000001">
    <property type="protein sequence ID" value="GGB64062.1"/>
    <property type="molecule type" value="Genomic_DNA"/>
</dbReference>
<feature type="transmembrane region" description="Helical" evidence="1">
    <location>
        <begin position="261"/>
        <end position="278"/>
    </location>
</feature>
<evidence type="ECO:0000259" key="2">
    <source>
        <dbReference type="Pfam" id="PF01757"/>
    </source>
</evidence>